<dbReference type="Proteomes" id="UP001404104">
    <property type="component" value="Unassembled WGS sequence"/>
</dbReference>
<reference evidence="2 3" key="1">
    <citation type="submission" date="2024-05" db="EMBL/GenBank/DDBJ databases">
        <authorList>
            <person name="Liu Q."/>
            <person name="Xin Y.-H."/>
        </authorList>
    </citation>
    <scope>NUCLEOTIDE SEQUENCE [LARGE SCALE GENOMIC DNA]</scope>
    <source>
        <strain evidence="2 3">CGMCC 1.15349</strain>
    </source>
</reference>
<dbReference type="EMBL" id="JBDIMF010000005">
    <property type="protein sequence ID" value="MEN2787154.1"/>
    <property type="molecule type" value="Genomic_DNA"/>
</dbReference>
<sequence length="502" mass="57835">MASKKRSSKHSGASLDQHHREGKTLIPPYARLPGKIELSSWRDDRLPEMVWATLICAQNKRDSYLSIFRELADSAHDNQDIKCDGMGHSRFATLTDVQFDKLFDPILSSKDRLFQLSPLLLLKNLPDRDHWLRHLPILEEEETAWQLLGKGIAENLWHQSQAATDIRWLRVICLIASGKMHFAETMREHLREVMEYPTYGDMRKVRPSIRAAEMAFVVPEDGPTSGWPIAFWQECLNSTKCHPAPFRKPKAIKIERMADEAFKLYDAVSNHFYDSLKTTDIDPRMDGVFGMCLYAITLHITLLSSGSHRRLQGRFFIRTIVEIYVTFAFLLKNDTETFWKRYRVHGNGQAKLAFLKLVDLSDSEVPSYVRPDELEQLANEDRWQEFLEIDLGNWAKSDLRKMSEEAGVKPVYDKFYGWPSGYVHGHWGAVRDTVFDLCLNPLHRYHRVPAPPRLDMGSVAPDSVKLINLILDQLSQAYPPFKARLRIKEPDTVTEAAPTSEK</sequence>
<gene>
    <name evidence="2" type="ORF">ABC969_12075</name>
</gene>
<name>A0ABU9XUD7_9SPHN</name>
<organism evidence="2 3">
    <name type="scientific">Sphingomonas qilianensis</name>
    <dbReference type="NCBI Taxonomy" id="1736690"/>
    <lineage>
        <taxon>Bacteria</taxon>
        <taxon>Pseudomonadati</taxon>
        <taxon>Pseudomonadota</taxon>
        <taxon>Alphaproteobacteria</taxon>
        <taxon>Sphingomonadales</taxon>
        <taxon>Sphingomonadaceae</taxon>
        <taxon>Sphingomonas</taxon>
    </lineage>
</organism>
<comment type="caution">
    <text evidence="2">The sequence shown here is derived from an EMBL/GenBank/DDBJ whole genome shotgun (WGS) entry which is preliminary data.</text>
</comment>
<protein>
    <submittedName>
        <fullName evidence="2">DUF5677 domain-containing protein</fullName>
    </submittedName>
</protein>
<dbReference type="Pfam" id="PF18928">
    <property type="entry name" value="DUF5677"/>
    <property type="match status" value="1"/>
</dbReference>
<dbReference type="InterPro" id="IPR043733">
    <property type="entry name" value="DUF5677"/>
</dbReference>
<evidence type="ECO:0000313" key="2">
    <source>
        <dbReference type="EMBL" id="MEN2787154.1"/>
    </source>
</evidence>
<keyword evidence="3" id="KW-1185">Reference proteome</keyword>
<evidence type="ECO:0000256" key="1">
    <source>
        <dbReference type="SAM" id="MobiDB-lite"/>
    </source>
</evidence>
<accession>A0ABU9XUD7</accession>
<evidence type="ECO:0000313" key="3">
    <source>
        <dbReference type="Proteomes" id="UP001404104"/>
    </source>
</evidence>
<proteinExistence type="predicted"/>
<feature type="region of interest" description="Disordered" evidence="1">
    <location>
        <begin position="1"/>
        <end position="20"/>
    </location>
</feature>
<dbReference type="RefSeq" id="WP_345865257.1">
    <property type="nucleotide sequence ID" value="NZ_JBDIMF010000005.1"/>
</dbReference>